<proteinExistence type="predicted"/>
<reference evidence="3 4" key="1">
    <citation type="submission" date="2020-08" db="EMBL/GenBank/DDBJ databases">
        <title>Genomic Encyclopedia of Type Strains, Phase IV (KMG-IV): sequencing the most valuable type-strain genomes for metagenomic binning, comparative biology and taxonomic classification.</title>
        <authorList>
            <person name="Goeker M."/>
        </authorList>
    </citation>
    <scope>NUCLEOTIDE SEQUENCE [LARGE SCALE GENOMIC DNA]</scope>
    <source>
        <strain evidence="3 4">DSM 5391</strain>
    </source>
</reference>
<gene>
    <name evidence="3" type="ORF">HNR53_001971</name>
</gene>
<keyword evidence="4" id="KW-1185">Reference proteome</keyword>
<dbReference type="AlphaFoldDB" id="A0A7X0HR48"/>
<evidence type="ECO:0000313" key="3">
    <source>
        <dbReference type="EMBL" id="MBB6445353.1"/>
    </source>
</evidence>
<dbReference type="PANTHER" id="PTHR33607">
    <property type="entry name" value="ENDONUCLEASE-1"/>
    <property type="match status" value="1"/>
</dbReference>
<dbReference type="GO" id="GO:0004519">
    <property type="term" value="F:endonuclease activity"/>
    <property type="evidence" value="ECO:0007669"/>
    <property type="project" value="UniProtKB-KW"/>
</dbReference>
<dbReference type="InterPro" id="IPR044925">
    <property type="entry name" value="His-Me_finger_sf"/>
</dbReference>
<dbReference type="SUPFAM" id="SSF54060">
    <property type="entry name" value="His-Me finger endonucleases"/>
    <property type="match status" value="1"/>
</dbReference>
<dbReference type="GO" id="GO:0016787">
    <property type="term" value="F:hydrolase activity"/>
    <property type="evidence" value="ECO:0007669"/>
    <property type="project" value="UniProtKB-KW"/>
</dbReference>
<dbReference type="EMBL" id="JACHGK010000005">
    <property type="protein sequence ID" value="MBB6445353.1"/>
    <property type="molecule type" value="Genomic_DNA"/>
</dbReference>
<keyword evidence="1" id="KW-0540">Nuclease</keyword>
<dbReference type="Pfam" id="PF04231">
    <property type="entry name" value="Endonuclease_1"/>
    <property type="match status" value="1"/>
</dbReference>
<evidence type="ECO:0000313" key="4">
    <source>
        <dbReference type="Proteomes" id="UP000531594"/>
    </source>
</evidence>
<keyword evidence="2" id="KW-0378">Hydrolase</keyword>
<name>A0A7X0HR48_9BACI</name>
<sequence>MDSEKTIHAIIQERINELENSFCHNIDELLTELEINKQQICTNLKLYYNERKDQKDMQHYYQSVMNLKEKQPLFFKFHDLVKRSHKERLPYFMSKDQYLYKWVDLQPDGSLKNIYSGMRQNPETLIVADFEIIQKKHAEFQKLLKRRDTKVGNKTVKIPKIDNDLKFNTEHIVPLSWYLAKEPMKGDLHHLFACQPECNIKRSNYPYADFSFYIPESPEEKIQNHCGVTMDGRFEPEYGKGTVARALMYFLLRYPGTIHKTFLRKIDRSLLLRWHQQFDINIYEKHRNQAIFLIQGNRNPFIDFPELAEELLPDYL</sequence>
<evidence type="ECO:0000256" key="2">
    <source>
        <dbReference type="ARBA" id="ARBA00022801"/>
    </source>
</evidence>
<comment type="caution">
    <text evidence="3">The sequence shown here is derived from an EMBL/GenBank/DDBJ whole genome shotgun (WGS) entry which is preliminary data.</text>
</comment>
<dbReference type="InterPro" id="IPR007346">
    <property type="entry name" value="Endonuclease-I"/>
</dbReference>
<dbReference type="Proteomes" id="UP000531594">
    <property type="component" value="Unassembled WGS sequence"/>
</dbReference>
<dbReference type="PANTHER" id="PTHR33607:SF2">
    <property type="entry name" value="ENDONUCLEASE-1"/>
    <property type="match status" value="1"/>
</dbReference>
<keyword evidence="3" id="KW-0255">Endonuclease</keyword>
<evidence type="ECO:0000256" key="1">
    <source>
        <dbReference type="ARBA" id="ARBA00022722"/>
    </source>
</evidence>
<protein>
    <submittedName>
        <fullName evidence="3">Endonuclease I</fullName>
    </submittedName>
</protein>
<organism evidence="3 4">
    <name type="scientific">Bacillus benzoevorans</name>
    <dbReference type="NCBI Taxonomy" id="1456"/>
    <lineage>
        <taxon>Bacteria</taxon>
        <taxon>Bacillati</taxon>
        <taxon>Bacillota</taxon>
        <taxon>Bacilli</taxon>
        <taxon>Bacillales</taxon>
        <taxon>Bacillaceae</taxon>
        <taxon>Bacillus</taxon>
    </lineage>
</organism>
<accession>A0A7X0HR48</accession>
<dbReference type="RefSeq" id="WP_184525294.1">
    <property type="nucleotide sequence ID" value="NZ_JACHGK010000005.1"/>
</dbReference>